<dbReference type="Proteomes" id="UP000054805">
    <property type="component" value="Unassembled WGS sequence"/>
</dbReference>
<organism evidence="1 2">
    <name type="scientific">Trichinella pseudospiralis</name>
    <name type="common">Parasitic roundworm</name>
    <dbReference type="NCBI Taxonomy" id="6337"/>
    <lineage>
        <taxon>Eukaryota</taxon>
        <taxon>Metazoa</taxon>
        <taxon>Ecdysozoa</taxon>
        <taxon>Nematoda</taxon>
        <taxon>Enoplea</taxon>
        <taxon>Dorylaimia</taxon>
        <taxon>Trichinellida</taxon>
        <taxon>Trichinellidae</taxon>
        <taxon>Trichinella</taxon>
    </lineage>
</organism>
<comment type="caution">
    <text evidence="1">The sequence shown here is derived from an EMBL/GenBank/DDBJ whole genome shotgun (WGS) entry which is preliminary data.</text>
</comment>
<evidence type="ECO:0000313" key="1">
    <source>
        <dbReference type="EMBL" id="KRZ20951.1"/>
    </source>
</evidence>
<gene>
    <name evidence="1" type="ORF">T4B_5984</name>
</gene>
<name>A0A0V1IEN8_TRIPS</name>
<keyword evidence="2" id="KW-1185">Reference proteome</keyword>
<sequence length="170" mass="19091">MKRLPAYNPMRNAKKNSIYASQKGMPVGLSNYDASTQRSVEPSVLYEIRGLIKKNSHNGLTMKRLHAYNPMRNAKKNSIYASQKGMPVGLSNYDGIKLRLSSGSISVSCCILEYRFQKTSEESSMSNNGKQSLNGEDFGEMHVNGDYSLFIVSKRVQKCVAQLRIQQIDQ</sequence>
<accession>A0A0V1IEN8</accession>
<dbReference type="AlphaFoldDB" id="A0A0V1IEN8"/>
<reference evidence="1 2" key="1">
    <citation type="submission" date="2015-01" db="EMBL/GenBank/DDBJ databases">
        <title>Evolution of Trichinella species and genotypes.</title>
        <authorList>
            <person name="Korhonen P.K."/>
            <person name="Edoardo P."/>
            <person name="Giuseppe L.R."/>
            <person name="Gasser R.B."/>
        </authorList>
    </citation>
    <scope>NUCLEOTIDE SEQUENCE [LARGE SCALE GENOMIC DNA]</scope>
    <source>
        <strain evidence="1">ISS588</strain>
    </source>
</reference>
<dbReference type="EMBL" id="JYDS01000223">
    <property type="protein sequence ID" value="KRZ20951.1"/>
    <property type="molecule type" value="Genomic_DNA"/>
</dbReference>
<protein>
    <submittedName>
        <fullName evidence="1">Uncharacterized protein</fullName>
    </submittedName>
</protein>
<evidence type="ECO:0000313" key="2">
    <source>
        <dbReference type="Proteomes" id="UP000054805"/>
    </source>
</evidence>
<proteinExistence type="predicted"/>